<name>A0A7W9YEJ2_9ACTN</name>
<evidence type="ECO:0000313" key="6">
    <source>
        <dbReference type="EMBL" id="MBB6170723.1"/>
    </source>
</evidence>
<evidence type="ECO:0000259" key="5">
    <source>
        <dbReference type="PROSITE" id="PS50949"/>
    </source>
</evidence>
<dbReference type="AlphaFoldDB" id="A0A7W9YEJ2"/>
<evidence type="ECO:0000256" key="3">
    <source>
        <dbReference type="ARBA" id="ARBA00023163"/>
    </source>
</evidence>
<keyword evidence="2 6" id="KW-0238">DNA-binding</keyword>
<dbReference type="SUPFAM" id="SSF64288">
    <property type="entry name" value="Chorismate lyase-like"/>
    <property type="match status" value="1"/>
</dbReference>
<keyword evidence="1" id="KW-0805">Transcription regulation</keyword>
<evidence type="ECO:0000313" key="7">
    <source>
        <dbReference type="Proteomes" id="UP000546642"/>
    </source>
</evidence>
<dbReference type="Gene3D" id="1.10.10.10">
    <property type="entry name" value="Winged helix-like DNA-binding domain superfamily/Winged helix DNA-binding domain"/>
    <property type="match status" value="1"/>
</dbReference>
<accession>A0A7W9YEJ2</accession>
<dbReference type="SUPFAM" id="SSF46785">
    <property type="entry name" value="Winged helix' DNA-binding domain"/>
    <property type="match status" value="1"/>
</dbReference>
<dbReference type="PANTHER" id="PTHR44846:SF17">
    <property type="entry name" value="GNTR-FAMILY TRANSCRIPTIONAL REGULATOR"/>
    <property type="match status" value="1"/>
</dbReference>
<dbReference type="Pfam" id="PF00392">
    <property type="entry name" value="GntR"/>
    <property type="match status" value="1"/>
</dbReference>
<dbReference type="PROSITE" id="PS50949">
    <property type="entry name" value="HTH_GNTR"/>
    <property type="match status" value="1"/>
</dbReference>
<proteinExistence type="predicted"/>
<dbReference type="InterPro" id="IPR028978">
    <property type="entry name" value="Chorismate_lyase_/UTRA_dom_sf"/>
</dbReference>
<sequence length="229" mass="25051">MAEPSARPPRWVPAASDLRRQIKNGTYPPGSQLPTVPEIQERYSIGNRSAREVQQALIAEGLATARKRQGVYVTGDTDDGTAPQRAAPRRTHSARRQRPADAPTTGDEDLTTAATADHRDQPPPDVALILQIDTADPVDIRTEELHDDHGPVAVRTAYTARPTSAPPTVITHTSARHPTQAEADALEIPRAGIVLVHDETHLDRTGPAVLTRTAYRADRIRLSDQYRPE</sequence>
<dbReference type="InterPro" id="IPR050679">
    <property type="entry name" value="Bact_HTH_transcr_reg"/>
</dbReference>
<protein>
    <submittedName>
        <fullName evidence="6">DNA-binding GntR family transcriptional regulator</fullName>
    </submittedName>
</protein>
<keyword evidence="7" id="KW-1185">Reference proteome</keyword>
<dbReference type="InterPro" id="IPR036388">
    <property type="entry name" value="WH-like_DNA-bd_sf"/>
</dbReference>
<feature type="region of interest" description="Disordered" evidence="4">
    <location>
        <begin position="65"/>
        <end position="124"/>
    </location>
</feature>
<dbReference type="RefSeq" id="WP_184073561.1">
    <property type="nucleotide sequence ID" value="NZ_JACHDS010000001.1"/>
</dbReference>
<dbReference type="SMART" id="SM00345">
    <property type="entry name" value="HTH_GNTR"/>
    <property type="match status" value="1"/>
</dbReference>
<dbReference type="PANTHER" id="PTHR44846">
    <property type="entry name" value="MANNOSYL-D-GLYCERATE TRANSPORT/METABOLISM SYSTEM REPRESSOR MNGR-RELATED"/>
    <property type="match status" value="1"/>
</dbReference>
<dbReference type="Proteomes" id="UP000546642">
    <property type="component" value="Unassembled WGS sequence"/>
</dbReference>
<keyword evidence="3" id="KW-0804">Transcription</keyword>
<organism evidence="6 7">
    <name type="scientific">Nocardiopsis mwathae</name>
    <dbReference type="NCBI Taxonomy" id="1472723"/>
    <lineage>
        <taxon>Bacteria</taxon>
        <taxon>Bacillati</taxon>
        <taxon>Actinomycetota</taxon>
        <taxon>Actinomycetes</taxon>
        <taxon>Streptosporangiales</taxon>
        <taxon>Nocardiopsidaceae</taxon>
        <taxon>Nocardiopsis</taxon>
    </lineage>
</organism>
<evidence type="ECO:0000256" key="2">
    <source>
        <dbReference type="ARBA" id="ARBA00023125"/>
    </source>
</evidence>
<feature type="domain" description="HTH gntR-type" evidence="5">
    <location>
        <begin position="8"/>
        <end position="76"/>
    </location>
</feature>
<evidence type="ECO:0000256" key="4">
    <source>
        <dbReference type="SAM" id="MobiDB-lite"/>
    </source>
</evidence>
<reference evidence="6 7" key="1">
    <citation type="submission" date="2020-08" db="EMBL/GenBank/DDBJ databases">
        <title>Sequencing the genomes of 1000 actinobacteria strains.</title>
        <authorList>
            <person name="Klenk H.-P."/>
        </authorList>
    </citation>
    <scope>NUCLEOTIDE SEQUENCE [LARGE SCALE GENOMIC DNA]</scope>
    <source>
        <strain evidence="6 7">DSM 46659</strain>
    </source>
</reference>
<evidence type="ECO:0000256" key="1">
    <source>
        <dbReference type="ARBA" id="ARBA00023015"/>
    </source>
</evidence>
<dbReference type="InterPro" id="IPR000524">
    <property type="entry name" value="Tscrpt_reg_HTH_GntR"/>
</dbReference>
<dbReference type="GO" id="GO:0045892">
    <property type="term" value="P:negative regulation of DNA-templated transcription"/>
    <property type="evidence" value="ECO:0007669"/>
    <property type="project" value="TreeGrafter"/>
</dbReference>
<gene>
    <name evidence="6" type="ORF">HNR23_000783</name>
</gene>
<dbReference type="GO" id="GO:0003677">
    <property type="term" value="F:DNA binding"/>
    <property type="evidence" value="ECO:0007669"/>
    <property type="project" value="UniProtKB-KW"/>
</dbReference>
<dbReference type="InterPro" id="IPR036390">
    <property type="entry name" value="WH_DNA-bd_sf"/>
</dbReference>
<dbReference type="Gene3D" id="3.40.1410.10">
    <property type="entry name" value="Chorismate lyase-like"/>
    <property type="match status" value="1"/>
</dbReference>
<comment type="caution">
    <text evidence="6">The sequence shown here is derived from an EMBL/GenBank/DDBJ whole genome shotgun (WGS) entry which is preliminary data.</text>
</comment>
<dbReference type="EMBL" id="JACHDS010000001">
    <property type="protein sequence ID" value="MBB6170723.1"/>
    <property type="molecule type" value="Genomic_DNA"/>
</dbReference>
<dbReference type="GO" id="GO:0003700">
    <property type="term" value="F:DNA-binding transcription factor activity"/>
    <property type="evidence" value="ECO:0007669"/>
    <property type="project" value="InterPro"/>
</dbReference>
<feature type="compositionally biased region" description="Basic residues" evidence="4">
    <location>
        <begin position="87"/>
        <end position="97"/>
    </location>
</feature>